<keyword evidence="13" id="KW-0511">Multifunctional enzyme</keyword>
<evidence type="ECO:0000256" key="7">
    <source>
        <dbReference type="ARBA" id="ARBA00022771"/>
    </source>
</evidence>
<keyword evidence="8" id="KW-0378">Hydrolase</keyword>
<dbReference type="EMBL" id="FM864216">
    <property type="protein sequence ID" value="CAT05087.1"/>
    <property type="molecule type" value="Genomic_DNA"/>
</dbReference>
<comment type="cofactor">
    <cofactor evidence="2">
        <name>Zn(2+)</name>
        <dbReference type="ChEBI" id="CHEBI:29105"/>
    </cofactor>
</comment>
<reference evidence="20" key="1">
    <citation type="journal article" date="2009" name="BMC Bioinformatics">
        <title>The Mycoplasma conjunctivae genome sequencing, annotation and analysis.</title>
        <authorList>
            <person name="Calderon-Copete S.P."/>
            <person name="Wigger G."/>
            <person name="Wunderlin C."/>
            <person name="Schmidheini T."/>
            <person name="Frey J."/>
            <person name="Quail M.A."/>
            <person name="Falquet L."/>
        </authorList>
    </citation>
    <scope>NUCLEOTIDE SEQUENCE [LARGE SCALE GENOMIC DNA]</scope>
    <source>
        <strain evidence="20">ATCC 25834 / NCTC 10147 / HRC/581</strain>
    </source>
</reference>
<evidence type="ECO:0000256" key="4">
    <source>
        <dbReference type="ARBA" id="ARBA00011245"/>
    </source>
</evidence>
<dbReference type="SMART" id="SM00898">
    <property type="entry name" value="Fapy_DNA_glyco"/>
    <property type="match status" value="1"/>
</dbReference>
<dbReference type="InterPro" id="IPR012319">
    <property type="entry name" value="FPG_cat"/>
</dbReference>
<dbReference type="GO" id="GO:0140078">
    <property type="term" value="F:class I DNA-(apurinic or apyrimidinic site) endonuclease activity"/>
    <property type="evidence" value="ECO:0007669"/>
    <property type="project" value="UniProtKB-EC"/>
</dbReference>
<dbReference type="eggNOG" id="COG0266">
    <property type="taxonomic scope" value="Bacteria"/>
</dbReference>
<keyword evidence="7 16" id="KW-0863">Zinc-finger</keyword>
<keyword evidence="20" id="KW-1185">Reference proteome</keyword>
<dbReference type="SMART" id="SM01232">
    <property type="entry name" value="H2TH"/>
    <property type="match status" value="1"/>
</dbReference>
<feature type="domain" description="Formamidopyrimidine-DNA glycosylase catalytic" evidence="18">
    <location>
        <begin position="2"/>
        <end position="114"/>
    </location>
</feature>
<dbReference type="AlphaFoldDB" id="C5J6J4"/>
<keyword evidence="11" id="KW-0234">DNA repair</keyword>
<protein>
    <submittedName>
        <fullName evidence="19">DNA glycosylase</fullName>
    </submittedName>
</protein>
<evidence type="ECO:0000256" key="2">
    <source>
        <dbReference type="ARBA" id="ARBA00001947"/>
    </source>
</evidence>
<keyword evidence="5" id="KW-0479">Metal-binding</keyword>
<evidence type="ECO:0000256" key="12">
    <source>
        <dbReference type="ARBA" id="ARBA00023239"/>
    </source>
</evidence>
<dbReference type="InterPro" id="IPR010663">
    <property type="entry name" value="Znf_FPG/IleRS"/>
</dbReference>
<keyword evidence="14" id="KW-0326">Glycosidase</keyword>
<dbReference type="Gene3D" id="3.20.190.10">
    <property type="entry name" value="MutM-like, N-terminal"/>
    <property type="match status" value="1"/>
</dbReference>
<evidence type="ECO:0000256" key="5">
    <source>
        <dbReference type="ARBA" id="ARBA00022723"/>
    </source>
</evidence>
<evidence type="ECO:0000313" key="19">
    <source>
        <dbReference type="EMBL" id="CAT05087.1"/>
    </source>
</evidence>
<evidence type="ECO:0000313" key="20">
    <source>
        <dbReference type="Proteomes" id="UP000001491"/>
    </source>
</evidence>
<dbReference type="HOGENOM" id="CLU_038423_1_3_14"/>
<comment type="catalytic activity">
    <reaction evidence="15">
        <text>2'-deoxyribonucleotide-(2'-deoxyribose 5'-phosphate)-2'-deoxyribonucleotide-DNA = a 3'-end 2'-deoxyribonucleotide-(2,3-dehydro-2,3-deoxyribose 5'-phosphate)-DNA + a 5'-end 5'-phospho-2'-deoxyribonucleoside-DNA + H(+)</text>
        <dbReference type="Rhea" id="RHEA:66592"/>
        <dbReference type="Rhea" id="RHEA-COMP:13180"/>
        <dbReference type="Rhea" id="RHEA-COMP:16897"/>
        <dbReference type="Rhea" id="RHEA-COMP:17067"/>
        <dbReference type="ChEBI" id="CHEBI:15378"/>
        <dbReference type="ChEBI" id="CHEBI:136412"/>
        <dbReference type="ChEBI" id="CHEBI:157695"/>
        <dbReference type="ChEBI" id="CHEBI:167181"/>
        <dbReference type="EC" id="4.2.99.18"/>
    </reaction>
</comment>
<evidence type="ECO:0000256" key="3">
    <source>
        <dbReference type="ARBA" id="ARBA00009409"/>
    </source>
</evidence>
<dbReference type="PROSITE" id="PS51066">
    <property type="entry name" value="ZF_FPG_2"/>
    <property type="match status" value="1"/>
</dbReference>
<name>C5J6J4_MESCH</name>
<comment type="catalytic activity">
    <reaction evidence="1">
        <text>Hydrolysis of DNA containing ring-opened 7-methylguanine residues, releasing 2,6-diamino-4-hydroxy-5-(N-methyl)formamidopyrimidine.</text>
        <dbReference type="EC" id="3.2.2.23"/>
    </reaction>
</comment>
<dbReference type="PANTHER" id="PTHR22993:SF9">
    <property type="entry name" value="FORMAMIDOPYRIMIDINE-DNA GLYCOSYLASE"/>
    <property type="match status" value="1"/>
</dbReference>
<dbReference type="Proteomes" id="UP000001491">
    <property type="component" value="Chromosome"/>
</dbReference>
<organism evidence="19 20">
    <name type="scientific">Mesomycoplasma conjunctivae (strain ATCC 25834 / NCTC 10147 / HRC/581)</name>
    <name type="common">Mycoplasma conjunctivae</name>
    <dbReference type="NCBI Taxonomy" id="572263"/>
    <lineage>
        <taxon>Bacteria</taxon>
        <taxon>Bacillati</taxon>
        <taxon>Mycoplasmatota</taxon>
        <taxon>Mycoplasmoidales</taxon>
        <taxon>Metamycoplasmataceae</taxon>
        <taxon>Mesomycoplasma</taxon>
    </lineage>
</organism>
<dbReference type="Pfam" id="PF06827">
    <property type="entry name" value="zf-FPG_IleRS"/>
    <property type="match status" value="1"/>
</dbReference>
<evidence type="ECO:0000256" key="15">
    <source>
        <dbReference type="ARBA" id="ARBA00044632"/>
    </source>
</evidence>
<dbReference type="NCBIfam" id="TIGR00577">
    <property type="entry name" value="fpg"/>
    <property type="match status" value="1"/>
</dbReference>
<evidence type="ECO:0000256" key="16">
    <source>
        <dbReference type="PROSITE-ProRule" id="PRU00391"/>
    </source>
</evidence>
<gene>
    <name evidence="19" type="primary">fpg</name>
    <name evidence="19" type="ordered locus">MCJ_003990</name>
</gene>
<dbReference type="InterPro" id="IPR015886">
    <property type="entry name" value="H2TH_FPG"/>
</dbReference>
<proteinExistence type="inferred from homology"/>
<keyword evidence="12" id="KW-0456">Lyase</keyword>
<dbReference type="CDD" id="cd08966">
    <property type="entry name" value="EcFpg-like_N"/>
    <property type="match status" value="1"/>
</dbReference>
<evidence type="ECO:0000256" key="1">
    <source>
        <dbReference type="ARBA" id="ARBA00001668"/>
    </source>
</evidence>
<feature type="domain" description="FPG-type" evidence="17">
    <location>
        <begin position="237"/>
        <end position="271"/>
    </location>
</feature>
<keyword evidence="6" id="KW-0227">DNA damage</keyword>
<accession>C5J6J4</accession>
<dbReference type="GO" id="GO:0034039">
    <property type="term" value="F:8-oxo-7,8-dihydroguanine DNA N-glycosylase activity"/>
    <property type="evidence" value="ECO:0007669"/>
    <property type="project" value="TreeGrafter"/>
</dbReference>
<evidence type="ECO:0000256" key="13">
    <source>
        <dbReference type="ARBA" id="ARBA00023268"/>
    </source>
</evidence>
<evidence type="ECO:0000256" key="14">
    <source>
        <dbReference type="ARBA" id="ARBA00023295"/>
    </source>
</evidence>
<evidence type="ECO:0000256" key="9">
    <source>
        <dbReference type="ARBA" id="ARBA00022833"/>
    </source>
</evidence>
<dbReference type="PANTHER" id="PTHR22993">
    <property type="entry name" value="FORMAMIDOPYRIMIDINE-DNA GLYCOSYLASE"/>
    <property type="match status" value="1"/>
</dbReference>
<dbReference type="GO" id="GO:0003690">
    <property type="term" value="F:double-stranded DNA binding"/>
    <property type="evidence" value="ECO:0007669"/>
    <property type="project" value="UniProtKB-ARBA"/>
</dbReference>
<dbReference type="InterPro" id="IPR010979">
    <property type="entry name" value="Ribosomal_uS13-like_H2TH"/>
</dbReference>
<dbReference type="FunFam" id="1.10.8.50:FF:000003">
    <property type="entry name" value="Formamidopyrimidine-DNA glycosylase"/>
    <property type="match status" value="1"/>
</dbReference>
<dbReference type="GO" id="GO:0003684">
    <property type="term" value="F:damaged DNA binding"/>
    <property type="evidence" value="ECO:0007669"/>
    <property type="project" value="InterPro"/>
</dbReference>
<keyword evidence="9" id="KW-0862">Zinc</keyword>
<evidence type="ECO:0000259" key="17">
    <source>
        <dbReference type="PROSITE" id="PS51066"/>
    </source>
</evidence>
<dbReference type="SUPFAM" id="SSF57716">
    <property type="entry name" value="Glucocorticoid receptor-like (DNA-binding domain)"/>
    <property type="match status" value="1"/>
</dbReference>
<dbReference type="NCBIfam" id="NF002211">
    <property type="entry name" value="PRK01103.1"/>
    <property type="match status" value="1"/>
</dbReference>
<dbReference type="GO" id="GO:0008270">
    <property type="term" value="F:zinc ion binding"/>
    <property type="evidence" value="ECO:0007669"/>
    <property type="project" value="UniProtKB-KW"/>
</dbReference>
<evidence type="ECO:0000256" key="10">
    <source>
        <dbReference type="ARBA" id="ARBA00023125"/>
    </source>
</evidence>
<comment type="similarity">
    <text evidence="3">Belongs to the FPG family.</text>
</comment>
<dbReference type="GO" id="GO:0006284">
    <property type="term" value="P:base-excision repair"/>
    <property type="evidence" value="ECO:0007669"/>
    <property type="project" value="InterPro"/>
</dbReference>
<evidence type="ECO:0000256" key="6">
    <source>
        <dbReference type="ARBA" id="ARBA00022763"/>
    </source>
</evidence>
<evidence type="ECO:0000256" key="8">
    <source>
        <dbReference type="ARBA" id="ARBA00022801"/>
    </source>
</evidence>
<evidence type="ECO:0000259" key="18">
    <source>
        <dbReference type="PROSITE" id="PS51068"/>
    </source>
</evidence>
<evidence type="ECO:0000256" key="11">
    <source>
        <dbReference type="ARBA" id="ARBA00023204"/>
    </source>
</evidence>
<dbReference type="PROSITE" id="PS51068">
    <property type="entry name" value="FPG_CAT"/>
    <property type="match status" value="1"/>
</dbReference>
<dbReference type="SUPFAM" id="SSF46946">
    <property type="entry name" value="S13-like H2TH domain"/>
    <property type="match status" value="1"/>
</dbReference>
<dbReference type="InterPro" id="IPR020629">
    <property type="entry name" value="FPG_Glyclase"/>
</dbReference>
<sequence length="271" mass="30638">MPELPEVVTVVRALSQKIIGKKITQIKIRSDNFIKEISPKNFIAEVKNATIIDIKNHAKHILIFLDNNKVIISHLRMNGKYFTYKSAKWFAHDYLQFIFSDQSVLNYNDSRKFGTFHLRRLESLYSLAPLKNVASEPFDIDVEQFFAKLQKINKTIKAVLLDQKLIGGIGNIYADEICFATKISPLTIAKTLNFQEVKLLIENAKRILAASIKLGGSSINSYTSLNAKQGSFQNFLQVHTKVGKPCPVCQQTIVKLKVAGRGTYVCNQCQK</sequence>
<dbReference type="SUPFAM" id="SSF81624">
    <property type="entry name" value="N-terminal domain of MutM-like DNA repair proteins"/>
    <property type="match status" value="1"/>
</dbReference>
<dbReference type="Pfam" id="PF06831">
    <property type="entry name" value="H2TH"/>
    <property type="match status" value="1"/>
</dbReference>
<comment type="subunit">
    <text evidence="4">Monomer.</text>
</comment>
<dbReference type="InterPro" id="IPR035937">
    <property type="entry name" value="FPG_N"/>
</dbReference>
<dbReference type="InterPro" id="IPR000214">
    <property type="entry name" value="Znf_DNA_glyclase/AP_lyase"/>
</dbReference>
<dbReference type="Gene3D" id="1.10.8.50">
    <property type="match status" value="1"/>
</dbReference>
<dbReference type="KEGG" id="mco:MCJ_003990"/>
<dbReference type="Pfam" id="PF01149">
    <property type="entry name" value="Fapy_DNA_glyco"/>
    <property type="match status" value="1"/>
</dbReference>
<keyword evidence="10" id="KW-0238">DNA-binding</keyword>